<dbReference type="Pfam" id="PF13568">
    <property type="entry name" value="OMP_b-brl_2"/>
    <property type="match status" value="1"/>
</dbReference>
<name>A0A9D2CXH9_9BACE</name>
<evidence type="ECO:0000256" key="1">
    <source>
        <dbReference type="SAM" id="SignalP"/>
    </source>
</evidence>
<sequence>MTMKITVRTILFLIFCSATLPFYAQVGEQRYNFAVGINGGINLTKVSFIPTVNQNNLMGMNMGITARYISEKFFKMICGAQLEVNFSQKGWDEYYDNYPDVHYTRKMNYVEIPFLAHLAFGKDKGIQFFINLGPQIGFLINDSYEQSGDMEGMLDANPYIEVEQHEKAIDNKFDYGIAGGGGLELRTKIGNFLVEGRYYFGLSDFYNSTKKDYFSRSAHGTITAKITYLFDISK</sequence>
<proteinExistence type="predicted"/>
<accession>A0A9D2CXH9</accession>
<evidence type="ECO:0000313" key="3">
    <source>
        <dbReference type="EMBL" id="HIZ02032.1"/>
    </source>
</evidence>
<organism evidence="3 4">
    <name type="scientific">Candidatus Bacteroides merdipullorum</name>
    <dbReference type="NCBI Taxonomy" id="2838474"/>
    <lineage>
        <taxon>Bacteria</taxon>
        <taxon>Pseudomonadati</taxon>
        <taxon>Bacteroidota</taxon>
        <taxon>Bacteroidia</taxon>
        <taxon>Bacteroidales</taxon>
        <taxon>Bacteroidaceae</taxon>
        <taxon>Bacteroides</taxon>
    </lineage>
</organism>
<dbReference type="AlphaFoldDB" id="A0A9D2CXH9"/>
<evidence type="ECO:0000313" key="4">
    <source>
        <dbReference type="Proteomes" id="UP000824023"/>
    </source>
</evidence>
<comment type="caution">
    <text evidence="3">The sequence shown here is derived from an EMBL/GenBank/DDBJ whole genome shotgun (WGS) entry which is preliminary data.</text>
</comment>
<feature type="signal peptide" evidence="1">
    <location>
        <begin position="1"/>
        <end position="24"/>
    </location>
</feature>
<keyword evidence="1" id="KW-0732">Signal</keyword>
<reference evidence="3" key="2">
    <citation type="submission" date="2021-04" db="EMBL/GenBank/DDBJ databases">
        <authorList>
            <person name="Gilroy R."/>
        </authorList>
    </citation>
    <scope>NUCLEOTIDE SEQUENCE</scope>
    <source>
        <strain evidence="3">ChiHjej12B11-24981</strain>
    </source>
</reference>
<evidence type="ECO:0000259" key="2">
    <source>
        <dbReference type="Pfam" id="PF13568"/>
    </source>
</evidence>
<reference evidence="3" key="1">
    <citation type="journal article" date="2021" name="PeerJ">
        <title>Extensive microbial diversity within the chicken gut microbiome revealed by metagenomics and culture.</title>
        <authorList>
            <person name="Gilroy R."/>
            <person name="Ravi A."/>
            <person name="Getino M."/>
            <person name="Pursley I."/>
            <person name="Horton D.L."/>
            <person name="Alikhan N.F."/>
            <person name="Baker D."/>
            <person name="Gharbi K."/>
            <person name="Hall N."/>
            <person name="Watson M."/>
            <person name="Adriaenssens E.M."/>
            <person name="Foster-Nyarko E."/>
            <person name="Jarju S."/>
            <person name="Secka A."/>
            <person name="Antonio M."/>
            <person name="Oren A."/>
            <person name="Chaudhuri R.R."/>
            <person name="La Ragione R."/>
            <person name="Hildebrand F."/>
            <person name="Pallen M.J."/>
        </authorList>
    </citation>
    <scope>NUCLEOTIDE SEQUENCE</scope>
    <source>
        <strain evidence="3">ChiHjej12B11-24981</strain>
    </source>
</reference>
<dbReference type="InterPro" id="IPR025665">
    <property type="entry name" value="Beta-barrel_OMP_2"/>
</dbReference>
<feature type="domain" description="Outer membrane protein beta-barrel" evidence="2">
    <location>
        <begin position="24"/>
        <end position="206"/>
    </location>
</feature>
<protein>
    <submittedName>
        <fullName evidence="3">PorT family protein</fullName>
    </submittedName>
</protein>
<feature type="chain" id="PRO_5038388091" evidence="1">
    <location>
        <begin position="25"/>
        <end position="234"/>
    </location>
</feature>
<dbReference type="EMBL" id="DXCK01000101">
    <property type="protein sequence ID" value="HIZ02032.1"/>
    <property type="molecule type" value="Genomic_DNA"/>
</dbReference>
<dbReference type="Proteomes" id="UP000824023">
    <property type="component" value="Unassembled WGS sequence"/>
</dbReference>
<gene>
    <name evidence="3" type="ORF">H9819_07285</name>
</gene>